<sequence length="546" mass="61046">MSSQTSPDLPPTGPPPGSAEFLATLLFEESDYSCAHTPKLEPGKESKIPPRLGLFHCTDEDLSYIDTNKLCLACYNAAIPDGFLCWSAFYAKKGRNVFSPDEEYKSGEPTRGNKEFFPRQIQAGKEGFFRKPEPRPGVDTKAAEVAGDLDPNPSSHAYEKRVPSLPPNEDTRTVWRFFEHAKMPFYIDIVHISPPWRGDVGWMRQNKEDLRVGEANAAAYLGAAVVVLAVPEGGDGPYSVVEQRLGTYGSYRLLSLGPWTDDSPAEEASDSEEVTDGKDTKPFDRTGKEAYRGGVFSFFPDKKICDEVNKKATGTVLPPTVDELLRRAYQKELPKNPTKILLSPGHTSSEPPPDIQPDFPVPRVSDIPLVRWPDAERAAYEKGQGLEGVEVGTAYPVESVAGFAMHKPRFMLKPMYKQSSHGVRSDGSLSADPYDFSGNELNLLPMKCKMDTCNCPDSEGCKVLNKIRTYLKKRRFLDHKRSYVKKPQQPLDPELWRRYQTPHPDPAPTHFSDDDDDLILQALSPPRRPVQTGIFQYPRSWYLANG</sequence>
<accession>A0A9X0CBL5</accession>
<dbReference type="AlphaFoldDB" id="A0A9X0CBL5"/>
<dbReference type="Proteomes" id="UP001149954">
    <property type="component" value="Unassembled WGS sequence"/>
</dbReference>
<reference evidence="2" key="2">
    <citation type="journal article" date="2023" name="IMA Fungus">
        <title>Comparative genomic study of the Penicillium genus elucidates a diverse pangenome and 15 lateral gene transfer events.</title>
        <authorList>
            <person name="Petersen C."/>
            <person name="Sorensen T."/>
            <person name="Nielsen M.R."/>
            <person name="Sondergaard T.E."/>
            <person name="Sorensen J.L."/>
            <person name="Fitzpatrick D.A."/>
            <person name="Frisvad J.C."/>
            <person name="Nielsen K.L."/>
        </authorList>
    </citation>
    <scope>NUCLEOTIDE SEQUENCE</scope>
    <source>
        <strain evidence="2">IBT 29495</strain>
    </source>
</reference>
<proteinExistence type="predicted"/>
<reference evidence="2" key="1">
    <citation type="submission" date="2022-12" db="EMBL/GenBank/DDBJ databases">
        <authorList>
            <person name="Petersen C."/>
        </authorList>
    </citation>
    <scope>NUCLEOTIDE SEQUENCE</scope>
    <source>
        <strain evidence="2">IBT 29495</strain>
    </source>
</reference>
<feature type="region of interest" description="Disordered" evidence="1">
    <location>
        <begin position="259"/>
        <end position="286"/>
    </location>
</feature>
<dbReference type="OrthoDB" id="5357217at2759"/>
<evidence type="ECO:0000313" key="3">
    <source>
        <dbReference type="Proteomes" id="UP001149954"/>
    </source>
</evidence>
<feature type="compositionally biased region" description="Acidic residues" evidence="1">
    <location>
        <begin position="263"/>
        <end position="274"/>
    </location>
</feature>
<feature type="region of interest" description="Disordered" evidence="1">
    <location>
        <begin position="337"/>
        <end position="360"/>
    </location>
</feature>
<feature type="region of interest" description="Disordered" evidence="1">
    <location>
        <begin position="144"/>
        <end position="165"/>
    </location>
</feature>
<gene>
    <name evidence="2" type="ORF">N7463_000530</name>
</gene>
<organism evidence="2 3">
    <name type="scientific">Penicillium fimorum</name>
    <dbReference type="NCBI Taxonomy" id="1882269"/>
    <lineage>
        <taxon>Eukaryota</taxon>
        <taxon>Fungi</taxon>
        <taxon>Dikarya</taxon>
        <taxon>Ascomycota</taxon>
        <taxon>Pezizomycotina</taxon>
        <taxon>Eurotiomycetes</taxon>
        <taxon>Eurotiomycetidae</taxon>
        <taxon>Eurotiales</taxon>
        <taxon>Aspergillaceae</taxon>
        <taxon>Penicillium</taxon>
    </lineage>
</organism>
<keyword evidence="3" id="KW-1185">Reference proteome</keyword>
<evidence type="ECO:0000256" key="1">
    <source>
        <dbReference type="SAM" id="MobiDB-lite"/>
    </source>
</evidence>
<protein>
    <submittedName>
        <fullName evidence="2">Uncharacterized protein</fullName>
    </submittedName>
</protein>
<feature type="compositionally biased region" description="Basic and acidic residues" evidence="1">
    <location>
        <begin position="275"/>
        <end position="286"/>
    </location>
</feature>
<dbReference type="EMBL" id="JAPWDS010000001">
    <property type="protein sequence ID" value="KAJ5520077.1"/>
    <property type="molecule type" value="Genomic_DNA"/>
</dbReference>
<comment type="caution">
    <text evidence="2">The sequence shown here is derived from an EMBL/GenBank/DDBJ whole genome shotgun (WGS) entry which is preliminary data.</text>
</comment>
<name>A0A9X0CBL5_9EURO</name>
<evidence type="ECO:0000313" key="2">
    <source>
        <dbReference type="EMBL" id="KAJ5520077.1"/>
    </source>
</evidence>